<keyword evidence="2" id="KW-0732">Signal</keyword>
<feature type="signal peptide" evidence="2">
    <location>
        <begin position="1"/>
        <end position="18"/>
    </location>
</feature>
<evidence type="ECO:0000256" key="1">
    <source>
        <dbReference type="SAM" id="MobiDB-lite"/>
    </source>
</evidence>
<accession>A0ABU7SBW1</accession>
<evidence type="ECO:0008006" key="5">
    <source>
        <dbReference type="Google" id="ProtNLM"/>
    </source>
</evidence>
<evidence type="ECO:0000313" key="3">
    <source>
        <dbReference type="EMBL" id="MEE6307425.1"/>
    </source>
</evidence>
<feature type="region of interest" description="Disordered" evidence="1">
    <location>
        <begin position="55"/>
        <end position="93"/>
    </location>
</feature>
<evidence type="ECO:0000313" key="4">
    <source>
        <dbReference type="Proteomes" id="UP001339911"/>
    </source>
</evidence>
<dbReference type="RefSeq" id="WP_331207726.1">
    <property type="nucleotide sequence ID" value="NZ_JAZGQL010000007.1"/>
</dbReference>
<evidence type="ECO:0000256" key="2">
    <source>
        <dbReference type="SAM" id="SignalP"/>
    </source>
</evidence>
<name>A0ABU7SBW1_9ACTN</name>
<keyword evidence="4" id="KW-1185">Reference proteome</keyword>
<organism evidence="3 4">
    <name type="scientific">Plantactinospora veratri</name>
    <dbReference type="NCBI Taxonomy" id="1436122"/>
    <lineage>
        <taxon>Bacteria</taxon>
        <taxon>Bacillati</taxon>
        <taxon>Actinomycetota</taxon>
        <taxon>Actinomycetes</taxon>
        <taxon>Micromonosporales</taxon>
        <taxon>Micromonosporaceae</taxon>
        <taxon>Plantactinospora</taxon>
    </lineage>
</organism>
<feature type="compositionally biased region" description="Low complexity" evidence="1">
    <location>
        <begin position="60"/>
        <end position="78"/>
    </location>
</feature>
<gene>
    <name evidence="3" type="ORF">V1634_11375</name>
</gene>
<dbReference type="EMBL" id="JAZGQL010000007">
    <property type="protein sequence ID" value="MEE6307425.1"/>
    <property type="molecule type" value="Genomic_DNA"/>
</dbReference>
<feature type="chain" id="PRO_5045176549" description="Secreted protein" evidence="2">
    <location>
        <begin position="19"/>
        <end position="189"/>
    </location>
</feature>
<sequence length="189" mass="20385">MRPFRAVLLLPLVLTVLAGCTPADEPLAALALRDGEPTVLLVVCGSGGASIHLYEDSPMSSASPGRTPTGGPTPSAGRHTSPSSGATADRPKWSIRTDRAERVNEITLLDPTPPADWTVDESTLARIAPGVWYGISAYGHRDAFTVRFDTRAFAKLDGEHVLAPVSYREQEVMTRARFERNARRACEDS</sequence>
<comment type="caution">
    <text evidence="3">The sequence shown here is derived from an EMBL/GenBank/DDBJ whole genome shotgun (WGS) entry which is preliminary data.</text>
</comment>
<reference evidence="3 4" key="1">
    <citation type="submission" date="2024-01" db="EMBL/GenBank/DDBJ databases">
        <title>Genome insights into Plantactinospora veratri sp. nov.</title>
        <authorList>
            <person name="Wang L."/>
        </authorList>
    </citation>
    <scope>NUCLEOTIDE SEQUENCE [LARGE SCALE GENOMIC DNA]</scope>
    <source>
        <strain evidence="3 4">NEAU-FHS4</strain>
    </source>
</reference>
<dbReference type="Proteomes" id="UP001339911">
    <property type="component" value="Unassembled WGS sequence"/>
</dbReference>
<proteinExistence type="predicted"/>
<dbReference type="PROSITE" id="PS51257">
    <property type="entry name" value="PROKAR_LIPOPROTEIN"/>
    <property type="match status" value="1"/>
</dbReference>
<protein>
    <recommendedName>
        <fullName evidence="5">Secreted protein</fullName>
    </recommendedName>
</protein>